<gene>
    <name evidence="4" type="ORF">M6D93_02150</name>
</gene>
<accession>A0ABY4R0Y8</accession>
<keyword evidence="1" id="KW-0378">Hydrolase</keyword>
<keyword evidence="2" id="KW-0843">Virulence</keyword>
<dbReference type="InterPro" id="IPR017850">
    <property type="entry name" value="Alkaline_phosphatase_core_sf"/>
</dbReference>
<dbReference type="PANTHER" id="PTHR31956">
    <property type="entry name" value="NON-SPECIFIC PHOSPHOLIPASE C4-RELATED"/>
    <property type="match status" value="1"/>
</dbReference>
<feature type="signal peptide" evidence="3">
    <location>
        <begin position="1"/>
        <end position="19"/>
    </location>
</feature>
<dbReference type="RefSeq" id="WP_249772579.1">
    <property type="nucleotide sequence ID" value="NZ_CP097332.1"/>
</dbReference>
<dbReference type="Pfam" id="PF04185">
    <property type="entry name" value="Phosphoesterase"/>
    <property type="match status" value="1"/>
</dbReference>
<organism evidence="4 5">
    <name type="scientific">Jatrophihabitans telluris</name>
    <dbReference type="NCBI Taxonomy" id="2038343"/>
    <lineage>
        <taxon>Bacteria</taxon>
        <taxon>Bacillati</taxon>
        <taxon>Actinomycetota</taxon>
        <taxon>Actinomycetes</taxon>
        <taxon>Jatrophihabitantales</taxon>
        <taxon>Jatrophihabitantaceae</taxon>
        <taxon>Jatrophihabitans</taxon>
    </lineage>
</organism>
<sequence>MKRKTIAAGVAVLTAAVLAASPVSSLAVTSHPSEDAASHSVRYQHIVEIMMENTSYSSIIGNAAAPHLNALANRYGLATNYYGVTHPSEPNYVANIGGDYYGIQDDNQFYCTPAMATSDPMCAGTTVDHTVNRPNLADQLTAANKTWKGYFQSLPPSPATLVTSGPAANGPYTFKYPSNSNALYASKHNPFLNFRNTQGALDNMVPDTQLASDLAHRTLPNYSLVVPDQCHDMHGTGPCSDTTGLISAGDSYVNDMVKTIMASQTWRQGNNAIVITWDEDDYSDSGQPGTGCCGSTVGGGHVVTIVITNQKHPRHIIDNTGYNHYSLLKTMEHAFGLGYLAHAGDSSVPAMTRLFRTNKH</sequence>
<evidence type="ECO:0000313" key="5">
    <source>
        <dbReference type="Proteomes" id="UP001056336"/>
    </source>
</evidence>
<evidence type="ECO:0000313" key="4">
    <source>
        <dbReference type="EMBL" id="UQX88815.1"/>
    </source>
</evidence>
<keyword evidence="5" id="KW-1185">Reference proteome</keyword>
<evidence type="ECO:0000256" key="1">
    <source>
        <dbReference type="ARBA" id="ARBA00022801"/>
    </source>
</evidence>
<dbReference type="InterPro" id="IPR007312">
    <property type="entry name" value="Phosphoesterase"/>
</dbReference>
<name>A0ABY4R0Y8_9ACTN</name>
<dbReference type="Gene3D" id="3.40.720.10">
    <property type="entry name" value="Alkaline Phosphatase, subunit A"/>
    <property type="match status" value="1"/>
</dbReference>
<dbReference type="EMBL" id="CP097332">
    <property type="protein sequence ID" value="UQX88815.1"/>
    <property type="molecule type" value="Genomic_DNA"/>
</dbReference>
<dbReference type="Proteomes" id="UP001056336">
    <property type="component" value="Chromosome"/>
</dbReference>
<reference evidence="4" key="1">
    <citation type="journal article" date="2018" name="Int. J. Syst. Evol. Microbiol.">
        <title>Jatrophihabitans telluris sp. nov., isolated from sediment soil of lava forest wetlands and the emended description of the genus Jatrophihabitans.</title>
        <authorList>
            <person name="Lee K.C."/>
            <person name="Suh M.K."/>
            <person name="Eom M.K."/>
            <person name="Kim K.K."/>
            <person name="Kim J.S."/>
            <person name="Kim D.S."/>
            <person name="Ko S.H."/>
            <person name="Shin Y.K."/>
            <person name="Lee J.S."/>
        </authorList>
    </citation>
    <scope>NUCLEOTIDE SEQUENCE</scope>
    <source>
        <strain evidence="4">N237</strain>
    </source>
</reference>
<evidence type="ECO:0000256" key="3">
    <source>
        <dbReference type="SAM" id="SignalP"/>
    </source>
</evidence>
<protein>
    <submittedName>
        <fullName evidence="4">Alkaline phosphatase family protein</fullName>
    </submittedName>
</protein>
<keyword evidence="3" id="KW-0732">Signal</keyword>
<dbReference type="PANTHER" id="PTHR31956:SF8">
    <property type="entry name" value="ACID PHOSPHATASE PHOA (AFU_ORTHOLOGUE AFUA_1G03570)"/>
    <property type="match status" value="1"/>
</dbReference>
<feature type="chain" id="PRO_5046132448" evidence="3">
    <location>
        <begin position="20"/>
        <end position="360"/>
    </location>
</feature>
<evidence type="ECO:0000256" key="2">
    <source>
        <dbReference type="ARBA" id="ARBA00023026"/>
    </source>
</evidence>
<proteinExistence type="predicted"/>
<reference evidence="4" key="2">
    <citation type="submission" date="2022-05" db="EMBL/GenBank/DDBJ databases">
        <authorList>
            <person name="Kim J.-S."/>
            <person name="Lee K."/>
            <person name="Suh M."/>
            <person name="Eom M."/>
            <person name="Kim J.-S."/>
            <person name="Kim D.-S."/>
            <person name="Ko S.-H."/>
            <person name="Shin Y."/>
            <person name="Lee J.-S."/>
        </authorList>
    </citation>
    <scope>NUCLEOTIDE SEQUENCE</scope>
    <source>
        <strain evidence="4">N237</strain>
    </source>
</reference>